<evidence type="ECO:0000256" key="7">
    <source>
        <dbReference type="SAM" id="MobiDB-lite"/>
    </source>
</evidence>
<dbReference type="InterPro" id="IPR020846">
    <property type="entry name" value="MFS_dom"/>
</dbReference>
<evidence type="ECO:0000313" key="10">
    <source>
        <dbReference type="EMBL" id="SVC82926.1"/>
    </source>
</evidence>
<feature type="non-terminal residue" evidence="10">
    <location>
        <position position="1"/>
    </location>
</feature>
<evidence type="ECO:0000256" key="6">
    <source>
        <dbReference type="ARBA" id="ARBA00023136"/>
    </source>
</evidence>
<evidence type="ECO:0000256" key="8">
    <source>
        <dbReference type="SAM" id="Phobius"/>
    </source>
</evidence>
<organism evidence="10">
    <name type="scientific">marine metagenome</name>
    <dbReference type="NCBI Taxonomy" id="408172"/>
    <lineage>
        <taxon>unclassified sequences</taxon>
        <taxon>metagenomes</taxon>
        <taxon>ecological metagenomes</taxon>
    </lineage>
</organism>
<keyword evidence="3" id="KW-1003">Cell membrane</keyword>
<dbReference type="Gene3D" id="1.20.1720.10">
    <property type="entry name" value="Multidrug resistance protein D"/>
    <property type="match status" value="1"/>
</dbReference>
<keyword evidence="2" id="KW-0813">Transport</keyword>
<keyword evidence="5 8" id="KW-1133">Transmembrane helix</keyword>
<comment type="subcellular location">
    <subcellularLocation>
        <location evidence="1">Cell membrane</location>
        <topology evidence="1">Multi-pass membrane protein</topology>
    </subcellularLocation>
</comment>
<dbReference type="Pfam" id="PF07690">
    <property type="entry name" value="MFS_1"/>
    <property type="match status" value="1"/>
</dbReference>
<evidence type="ECO:0000256" key="5">
    <source>
        <dbReference type="ARBA" id="ARBA00022989"/>
    </source>
</evidence>
<dbReference type="InterPro" id="IPR036259">
    <property type="entry name" value="MFS_trans_sf"/>
</dbReference>
<sequence length="99" mass="11176">MESFESEMTDQDSQEVSSRKAKAEIRPWISLLVASSSIFLMTLDLGLTAVSLPEIRADFDASKRQIINWGATAYLVAMTSLLLLFGRLSDRYGRRKLFL</sequence>
<dbReference type="EMBL" id="UINC01113367">
    <property type="protein sequence ID" value="SVC82926.1"/>
    <property type="molecule type" value="Genomic_DNA"/>
</dbReference>
<dbReference type="GO" id="GO:0005886">
    <property type="term" value="C:plasma membrane"/>
    <property type="evidence" value="ECO:0007669"/>
    <property type="project" value="UniProtKB-SubCell"/>
</dbReference>
<evidence type="ECO:0000256" key="1">
    <source>
        <dbReference type="ARBA" id="ARBA00004651"/>
    </source>
</evidence>
<name>A0A382QBW2_9ZZZZ</name>
<feature type="compositionally biased region" description="Acidic residues" evidence="7">
    <location>
        <begin position="1"/>
        <end position="13"/>
    </location>
</feature>
<protein>
    <recommendedName>
        <fullName evidence="9">Major facilitator superfamily (MFS) profile domain-containing protein</fullName>
    </recommendedName>
</protein>
<feature type="domain" description="Major facilitator superfamily (MFS) profile" evidence="9">
    <location>
        <begin position="30"/>
        <end position="99"/>
    </location>
</feature>
<proteinExistence type="predicted"/>
<keyword evidence="4 8" id="KW-0812">Transmembrane</keyword>
<dbReference type="InterPro" id="IPR011701">
    <property type="entry name" value="MFS"/>
</dbReference>
<feature type="transmembrane region" description="Helical" evidence="8">
    <location>
        <begin position="66"/>
        <end position="86"/>
    </location>
</feature>
<keyword evidence="6 8" id="KW-0472">Membrane</keyword>
<dbReference type="PANTHER" id="PTHR42718">
    <property type="entry name" value="MAJOR FACILITATOR SUPERFAMILY MULTIDRUG TRANSPORTER MFSC"/>
    <property type="match status" value="1"/>
</dbReference>
<dbReference type="AlphaFoldDB" id="A0A382QBW2"/>
<feature type="transmembrane region" description="Helical" evidence="8">
    <location>
        <begin position="28"/>
        <end position="46"/>
    </location>
</feature>
<evidence type="ECO:0000259" key="9">
    <source>
        <dbReference type="PROSITE" id="PS50850"/>
    </source>
</evidence>
<dbReference type="PROSITE" id="PS50850">
    <property type="entry name" value="MFS"/>
    <property type="match status" value="1"/>
</dbReference>
<evidence type="ECO:0000256" key="3">
    <source>
        <dbReference type="ARBA" id="ARBA00022475"/>
    </source>
</evidence>
<gene>
    <name evidence="10" type="ORF">METZ01_LOCUS335780</name>
</gene>
<feature type="non-terminal residue" evidence="10">
    <location>
        <position position="99"/>
    </location>
</feature>
<dbReference type="PANTHER" id="PTHR42718:SF46">
    <property type="entry name" value="BLR6921 PROTEIN"/>
    <property type="match status" value="1"/>
</dbReference>
<accession>A0A382QBW2</accession>
<evidence type="ECO:0000256" key="2">
    <source>
        <dbReference type="ARBA" id="ARBA00022448"/>
    </source>
</evidence>
<dbReference type="SUPFAM" id="SSF103473">
    <property type="entry name" value="MFS general substrate transporter"/>
    <property type="match status" value="1"/>
</dbReference>
<evidence type="ECO:0000256" key="4">
    <source>
        <dbReference type="ARBA" id="ARBA00022692"/>
    </source>
</evidence>
<dbReference type="GO" id="GO:0022857">
    <property type="term" value="F:transmembrane transporter activity"/>
    <property type="evidence" value="ECO:0007669"/>
    <property type="project" value="InterPro"/>
</dbReference>
<feature type="region of interest" description="Disordered" evidence="7">
    <location>
        <begin position="1"/>
        <end position="22"/>
    </location>
</feature>
<reference evidence="10" key="1">
    <citation type="submission" date="2018-05" db="EMBL/GenBank/DDBJ databases">
        <authorList>
            <person name="Lanie J.A."/>
            <person name="Ng W.-L."/>
            <person name="Kazmierczak K.M."/>
            <person name="Andrzejewski T.M."/>
            <person name="Davidsen T.M."/>
            <person name="Wayne K.J."/>
            <person name="Tettelin H."/>
            <person name="Glass J.I."/>
            <person name="Rusch D."/>
            <person name="Podicherti R."/>
            <person name="Tsui H.-C.T."/>
            <person name="Winkler M.E."/>
        </authorList>
    </citation>
    <scope>NUCLEOTIDE SEQUENCE</scope>
</reference>